<dbReference type="Pfam" id="PF13439">
    <property type="entry name" value="Glyco_transf_4"/>
    <property type="match status" value="1"/>
</dbReference>
<evidence type="ECO:0000259" key="2">
    <source>
        <dbReference type="Pfam" id="PF13439"/>
    </source>
</evidence>
<feature type="domain" description="Glycosyl transferase family 1" evidence="1">
    <location>
        <begin position="167"/>
        <end position="309"/>
    </location>
</feature>
<gene>
    <name evidence="3" type="ORF">UW63_C0052G0006</name>
</gene>
<dbReference type="Pfam" id="PF00534">
    <property type="entry name" value="Glycos_transf_1"/>
    <property type="match status" value="1"/>
</dbReference>
<dbReference type="AlphaFoldDB" id="A0A0G1LLK0"/>
<evidence type="ECO:0000313" key="4">
    <source>
        <dbReference type="Proteomes" id="UP000034154"/>
    </source>
</evidence>
<evidence type="ECO:0000259" key="1">
    <source>
        <dbReference type="Pfam" id="PF00534"/>
    </source>
</evidence>
<protein>
    <submittedName>
        <fullName evidence="3">Glycosyl transferase group 1</fullName>
    </submittedName>
</protein>
<keyword evidence="3" id="KW-0808">Transferase</keyword>
<reference evidence="3 4" key="1">
    <citation type="journal article" date="2015" name="Nature">
        <title>rRNA introns, odd ribosomes, and small enigmatic genomes across a large radiation of phyla.</title>
        <authorList>
            <person name="Brown C.T."/>
            <person name="Hug L.A."/>
            <person name="Thomas B.C."/>
            <person name="Sharon I."/>
            <person name="Castelle C.J."/>
            <person name="Singh A."/>
            <person name="Wilkins M.J."/>
            <person name="Williams K.H."/>
            <person name="Banfield J.F."/>
        </authorList>
    </citation>
    <scope>NUCLEOTIDE SEQUENCE [LARGE SCALE GENOMIC DNA]</scope>
</reference>
<proteinExistence type="predicted"/>
<dbReference type="InterPro" id="IPR001296">
    <property type="entry name" value="Glyco_trans_1"/>
</dbReference>
<dbReference type="PANTHER" id="PTHR45947">
    <property type="entry name" value="SULFOQUINOVOSYL TRANSFERASE SQD2"/>
    <property type="match status" value="1"/>
</dbReference>
<evidence type="ECO:0000313" key="3">
    <source>
        <dbReference type="EMBL" id="KKT69597.1"/>
    </source>
</evidence>
<organism evidence="3 4">
    <name type="scientific">Candidatus Uhrbacteria bacterium GW2011_GWF2_44_350</name>
    <dbReference type="NCBI Taxonomy" id="1619000"/>
    <lineage>
        <taxon>Bacteria</taxon>
        <taxon>Candidatus Uhriibacteriota</taxon>
    </lineage>
</organism>
<dbReference type="Gene3D" id="3.40.50.2000">
    <property type="entry name" value="Glycogen Phosphorylase B"/>
    <property type="match status" value="2"/>
</dbReference>
<sequence length="352" mass="39785">MKIAQLIYNYHPVSPESSRAIYSSVGLLTNNLVDRGHGVVLFGAGNSQTKAQLVSVTDIDVKQKELPESLTRYYFHSLISQCYSQAAEFDIIHSHFSLLSAFYSRLTETPTVQSIHSPFKDDLRPFFLRFKDNNYVSFSHAQRKQMPELNWVANIYHGVDTDFFTFNPSPQDYFFYLGRITEDKGVHLAIDAALAAKVKLVIAGASYLEEGYWHKFIEPKIDGEQIKYVGLADVPTKIEYLRNAKGLLFPSQVAETFGLSMIEAMACGTPVIGWDIGSIPEVIQEKETGYVVKTVAGMTKAIKAIDKISRRATRARAENFFSVEKMVTGYERVYARVIEESLKKKKKNGFKK</sequence>
<accession>A0A0G1LLK0</accession>
<dbReference type="InterPro" id="IPR028098">
    <property type="entry name" value="Glyco_trans_4-like_N"/>
</dbReference>
<comment type="caution">
    <text evidence="3">The sequence shown here is derived from an EMBL/GenBank/DDBJ whole genome shotgun (WGS) entry which is preliminary data.</text>
</comment>
<feature type="domain" description="Glycosyltransferase subfamily 4-like N-terminal" evidence="2">
    <location>
        <begin position="27"/>
        <end position="162"/>
    </location>
</feature>
<dbReference type="GO" id="GO:0016757">
    <property type="term" value="F:glycosyltransferase activity"/>
    <property type="evidence" value="ECO:0007669"/>
    <property type="project" value="InterPro"/>
</dbReference>
<dbReference type="EMBL" id="LCJB01000052">
    <property type="protein sequence ID" value="KKT69597.1"/>
    <property type="molecule type" value="Genomic_DNA"/>
</dbReference>
<dbReference type="InterPro" id="IPR050194">
    <property type="entry name" value="Glycosyltransferase_grp1"/>
</dbReference>
<dbReference type="SUPFAM" id="SSF53756">
    <property type="entry name" value="UDP-Glycosyltransferase/glycogen phosphorylase"/>
    <property type="match status" value="1"/>
</dbReference>
<dbReference type="CDD" id="cd03802">
    <property type="entry name" value="GT4_AviGT4-like"/>
    <property type="match status" value="1"/>
</dbReference>
<dbReference type="Proteomes" id="UP000034154">
    <property type="component" value="Unassembled WGS sequence"/>
</dbReference>
<name>A0A0G1LLK0_9BACT</name>
<dbReference type="PANTHER" id="PTHR45947:SF11">
    <property type="entry name" value="SLR1508 PROTEIN"/>
    <property type="match status" value="1"/>
</dbReference>